<dbReference type="EMBL" id="JAIVFL010000001">
    <property type="protein sequence ID" value="MCI4676947.1"/>
    <property type="molecule type" value="Genomic_DNA"/>
</dbReference>
<reference evidence="2" key="1">
    <citation type="journal article" date="2022" name="ISME J.">
        <title>Identification of active gaseous-alkane degraders at natural gas seeps.</title>
        <authorList>
            <person name="Farhan Ul Haque M."/>
            <person name="Hernandez M."/>
            <person name="Crombie A.T."/>
            <person name="Murrell J.C."/>
        </authorList>
    </citation>
    <scope>NUCLEOTIDE SEQUENCE</scope>
    <source>
        <strain evidence="2">ANDR5</strain>
    </source>
</reference>
<gene>
    <name evidence="2" type="primary">eccB</name>
    <name evidence="2" type="ORF">K9U37_19455</name>
</gene>
<keyword evidence="1" id="KW-0472">Membrane</keyword>
<keyword evidence="1" id="KW-0812">Transmembrane</keyword>
<keyword evidence="3" id="KW-1185">Reference proteome</keyword>
<accession>A0ABS9Z0A9</accession>
<sequence length="384" mass="39099">MVRPGSPRRQFGAHRFLMRRMDYAILGRAMPAGADTLHAHRLALLAGCAGAVAVAVVTVGLAVLRPVAGDAPLVMSRQSGELFVRSGDRLHPVANLASAYLILGRPATPRLVDDAGLTGIPRGPVLGIPGAPPSAGAAMSSTDLRWTVCDDRDGSTTITAATADDVPELPARQGVLVTAVDGSVYLLYDGRRASVDPDDPAVARTLRLDMVTPRPVSSTLLNAVPEVPAIAPPQIAGNAVADSLPVATMPDDSPTLLDPSGEVCATWRAGRVTIAVGEARPAAVRLAIGDGGGPNVDAIRLPAGRWVDVTAGALTTDGGTSGRYLITEAGVRFPVRDSAAAAALGLGPAPSRVPWVILAALPSGPELSREAASVAGDVVAAASP</sequence>
<dbReference type="Gene3D" id="3.30.2390.20">
    <property type="entry name" value="Type VII secretion system EccB, repeat 1 domain"/>
    <property type="match status" value="1"/>
</dbReference>
<feature type="transmembrane region" description="Helical" evidence="1">
    <location>
        <begin position="42"/>
        <end position="64"/>
    </location>
</feature>
<comment type="caution">
    <text evidence="2">The sequence shown here is derived from an EMBL/GenBank/DDBJ whole genome shotgun (WGS) entry which is preliminary data.</text>
</comment>
<evidence type="ECO:0000313" key="2">
    <source>
        <dbReference type="EMBL" id="MCI4676947.1"/>
    </source>
</evidence>
<keyword evidence="1" id="KW-1133">Transmembrane helix</keyword>
<dbReference type="NCBIfam" id="TIGR03919">
    <property type="entry name" value="T7SS_EccB"/>
    <property type="match status" value="1"/>
</dbReference>
<dbReference type="InterPro" id="IPR007795">
    <property type="entry name" value="T7SS_EccB"/>
</dbReference>
<proteinExistence type="predicted"/>
<dbReference type="RefSeq" id="WP_243073079.1">
    <property type="nucleotide sequence ID" value="NZ_JAIVFL010000001.1"/>
</dbReference>
<dbReference type="InterPro" id="IPR044857">
    <property type="entry name" value="T7SS_EccB_R1"/>
</dbReference>
<protein>
    <submittedName>
        <fullName evidence="2">Type VII secretion protein EccB</fullName>
    </submittedName>
</protein>
<evidence type="ECO:0000256" key="1">
    <source>
        <dbReference type="SAM" id="Phobius"/>
    </source>
</evidence>
<dbReference type="Pfam" id="PF05108">
    <property type="entry name" value="T7SS_ESX1_EccB"/>
    <property type="match status" value="2"/>
</dbReference>
<name>A0ABS9Z0A9_9MYCO</name>
<organism evidence="2 3">
    <name type="scientific">Candidatus Mycolicibacterium alkanivorans</name>
    <dbReference type="NCBI Taxonomy" id="2954114"/>
    <lineage>
        <taxon>Bacteria</taxon>
        <taxon>Bacillati</taxon>
        <taxon>Actinomycetota</taxon>
        <taxon>Actinomycetes</taxon>
        <taxon>Mycobacteriales</taxon>
        <taxon>Mycobacteriaceae</taxon>
        <taxon>Mycolicibacterium</taxon>
    </lineage>
</organism>
<dbReference type="PANTHER" id="PTHR40765:SF2">
    <property type="entry name" value="ESX-2 SECRETION SYSTEM ATPASE ECCB2"/>
    <property type="match status" value="1"/>
</dbReference>
<evidence type="ECO:0000313" key="3">
    <source>
        <dbReference type="Proteomes" id="UP001139068"/>
    </source>
</evidence>
<dbReference type="Proteomes" id="UP001139068">
    <property type="component" value="Unassembled WGS sequence"/>
</dbReference>
<dbReference type="PANTHER" id="PTHR40765">
    <property type="entry name" value="ESX-2 SECRETION SYSTEM ATPASE ECCB2"/>
    <property type="match status" value="1"/>
</dbReference>